<dbReference type="KEGG" id="cja:CJA_1303"/>
<sequence>MYLFHRSLPILLLGCSSLIGLPVHASNFGFMKNSLVSELSSADFQQLNQRAVTILEQTPDKKVTRWQAPDSGVTVKILPKLRYREAGNECRRTLFNFSKPQRSAETYGFNICKNAEGKWQVTQSRLQNLHYSDIKLIEDHVQQALGEKNIGVPITWFNPKTNINGTLVLIESLQHNRLPCYKIALSLFDTGGVSLEGQYLLCHTEKGWQRLGD</sequence>
<gene>
    <name evidence="1" type="ordered locus">CJA_1303</name>
</gene>
<evidence type="ECO:0008006" key="3">
    <source>
        <dbReference type="Google" id="ProtNLM"/>
    </source>
</evidence>
<name>B3PCI6_CELJU</name>
<proteinExistence type="predicted"/>
<dbReference type="HOGENOM" id="CLU_1183310_0_0_6"/>
<evidence type="ECO:0000313" key="2">
    <source>
        <dbReference type="Proteomes" id="UP000001036"/>
    </source>
</evidence>
<accession>B3PCI6</accession>
<keyword evidence="2" id="KW-1185">Reference proteome</keyword>
<evidence type="ECO:0000313" key="1">
    <source>
        <dbReference type="EMBL" id="ACE85797.1"/>
    </source>
</evidence>
<dbReference type="EMBL" id="CP000934">
    <property type="protein sequence ID" value="ACE85797.1"/>
    <property type="molecule type" value="Genomic_DNA"/>
</dbReference>
<dbReference type="eggNOG" id="COG4520">
    <property type="taxonomic scope" value="Bacteria"/>
</dbReference>
<dbReference type="AlphaFoldDB" id="B3PCI6"/>
<organism evidence="1 2">
    <name type="scientific">Cellvibrio japonicus (strain Ueda107)</name>
    <name type="common">Pseudomonas fluorescens subsp. cellulosa</name>
    <dbReference type="NCBI Taxonomy" id="498211"/>
    <lineage>
        <taxon>Bacteria</taxon>
        <taxon>Pseudomonadati</taxon>
        <taxon>Pseudomonadota</taxon>
        <taxon>Gammaproteobacteria</taxon>
        <taxon>Cellvibrionales</taxon>
        <taxon>Cellvibrionaceae</taxon>
        <taxon>Cellvibrio</taxon>
    </lineage>
</organism>
<dbReference type="Proteomes" id="UP000001036">
    <property type="component" value="Chromosome"/>
</dbReference>
<reference evidence="1 2" key="1">
    <citation type="journal article" date="2008" name="J. Bacteriol.">
        <title>Insights into plant cell wall degradation from the genome sequence of the soil bacterium Cellvibrio japonicus.</title>
        <authorList>
            <person name="Deboy R.T."/>
            <person name="Mongodin E.F."/>
            <person name="Fouts D.E."/>
            <person name="Tailford L.E."/>
            <person name="Khouri H."/>
            <person name="Emerson J.B."/>
            <person name="Mohamoud Y."/>
            <person name="Watkins K."/>
            <person name="Henrissat B."/>
            <person name="Gilbert H.J."/>
            <person name="Nelson K.E."/>
        </authorList>
    </citation>
    <scope>NUCLEOTIDE SEQUENCE [LARGE SCALE GENOMIC DNA]</scope>
    <source>
        <strain evidence="1 2">Ueda107</strain>
    </source>
</reference>
<protein>
    <recommendedName>
        <fullName evidence="3">Surface antigen domain-containing protein</fullName>
    </recommendedName>
</protein>